<accession>A0ACA9RIT4</accession>
<name>A0ACA9RIT4_9GLOM</name>
<gene>
    <name evidence="1" type="ORF">SPELUC_LOCUS17592</name>
</gene>
<feature type="non-terminal residue" evidence="1">
    <location>
        <position position="1"/>
    </location>
</feature>
<comment type="caution">
    <text evidence="1">The sequence shown here is derived from an EMBL/GenBank/DDBJ whole genome shotgun (WGS) entry which is preliminary data.</text>
</comment>
<organism evidence="1 2">
    <name type="scientific">Cetraspora pellucida</name>
    <dbReference type="NCBI Taxonomy" id="1433469"/>
    <lineage>
        <taxon>Eukaryota</taxon>
        <taxon>Fungi</taxon>
        <taxon>Fungi incertae sedis</taxon>
        <taxon>Mucoromycota</taxon>
        <taxon>Glomeromycotina</taxon>
        <taxon>Glomeromycetes</taxon>
        <taxon>Diversisporales</taxon>
        <taxon>Gigasporaceae</taxon>
        <taxon>Cetraspora</taxon>
    </lineage>
</organism>
<evidence type="ECO:0000313" key="2">
    <source>
        <dbReference type="Proteomes" id="UP000789366"/>
    </source>
</evidence>
<dbReference type="Proteomes" id="UP000789366">
    <property type="component" value="Unassembled WGS sequence"/>
</dbReference>
<proteinExistence type="predicted"/>
<feature type="non-terminal residue" evidence="1">
    <location>
        <position position="71"/>
    </location>
</feature>
<reference evidence="1" key="1">
    <citation type="submission" date="2021-06" db="EMBL/GenBank/DDBJ databases">
        <authorList>
            <person name="Kallberg Y."/>
            <person name="Tangrot J."/>
            <person name="Rosling A."/>
        </authorList>
    </citation>
    <scope>NUCLEOTIDE SEQUENCE</scope>
    <source>
        <strain evidence="1">28 12/20/2015</strain>
    </source>
</reference>
<keyword evidence="2" id="KW-1185">Reference proteome</keyword>
<evidence type="ECO:0000313" key="1">
    <source>
        <dbReference type="EMBL" id="CAG8795400.1"/>
    </source>
</evidence>
<sequence length="71" mass="8349">NSGEQMSPLAPLIQKQRTVAIHNRKHSISKKFFRHRDSINTASPNKTIIRSELEKLFAKKQTNWKRCEFVK</sequence>
<protein>
    <submittedName>
        <fullName evidence="1">175_t:CDS:1</fullName>
    </submittedName>
</protein>
<dbReference type="EMBL" id="CAJVPW010073513">
    <property type="protein sequence ID" value="CAG8795400.1"/>
    <property type="molecule type" value="Genomic_DNA"/>
</dbReference>